<dbReference type="Proteomes" id="UP001205105">
    <property type="component" value="Unassembled WGS sequence"/>
</dbReference>
<keyword evidence="3 4" id="KW-0326">Glycosidase</keyword>
<dbReference type="AlphaFoldDB" id="A0AAD5DV07"/>
<protein>
    <recommendedName>
        <fullName evidence="6">Glycoside hydrolase family 5 domain-containing protein</fullName>
    </recommendedName>
</protein>
<dbReference type="SUPFAM" id="SSF51445">
    <property type="entry name" value="(Trans)glycosidases"/>
    <property type="match status" value="1"/>
</dbReference>
<dbReference type="InterPro" id="IPR001547">
    <property type="entry name" value="Glyco_hydro_5"/>
</dbReference>
<dbReference type="Pfam" id="PF00150">
    <property type="entry name" value="Cellulase"/>
    <property type="match status" value="1"/>
</dbReference>
<dbReference type="Gene3D" id="3.20.20.80">
    <property type="entry name" value="Glycosidases"/>
    <property type="match status" value="1"/>
</dbReference>
<comment type="similarity">
    <text evidence="1 4">Belongs to the glycosyl hydrolase 5 (cellulase A) family.</text>
</comment>
<proteinExistence type="inferred from homology"/>
<evidence type="ECO:0000256" key="1">
    <source>
        <dbReference type="ARBA" id="ARBA00005641"/>
    </source>
</evidence>
<dbReference type="InterPro" id="IPR017853">
    <property type="entry name" value="GH"/>
</dbReference>
<evidence type="ECO:0000256" key="3">
    <source>
        <dbReference type="ARBA" id="ARBA00023295"/>
    </source>
</evidence>
<gene>
    <name evidence="7" type="ORF">COHA_002880</name>
</gene>
<dbReference type="GO" id="GO:0000272">
    <property type="term" value="P:polysaccharide catabolic process"/>
    <property type="evidence" value="ECO:0007669"/>
    <property type="project" value="InterPro"/>
</dbReference>
<keyword evidence="2 4" id="KW-0378">Hydrolase</keyword>
<feature type="signal peptide" evidence="5">
    <location>
        <begin position="1"/>
        <end position="24"/>
    </location>
</feature>
<feature type="domain" description="Glycoside hydrolase family 5" evidence="6">
    <location>
        <begin position="199"/>
        <end position="435"/>
    </location>
</feature>
<accession>A0AAD5DV07</accession>
<evidence type="ECO:0000256" key="5">
    <source>
        <dbReference type="SAM" id="SignalP"/>
    </source>
</evidence>
<evidence type="ECO:0000313" key="8">
    <source>
        <dbReference type="Proteomes" id="UP001205105"/>
    </source>
</evidence>
<dbReference type="GO" id="GO:0004553">
    <property type="term" value="F:hydrolase activity, hydrolyzing O-glycosyl compounds"/>
    <property type="evidence" value="ECO:0007669"/>
    <property type="project" value="InterPro"/>
</dbReference>
<organism evidence="7 8">
    <name type="scientific">Chlorella ohadii</name>
    <dbReference type="NCBI Taxonomy" id="2649997"/>
    <lineage>
        <taxon>Eukaryota</taxon>
        <taxon>Viridiplantae</taxon>
        <taxon>Chlorophyta</taxon>
        <taxon>core chlorophytes</taxon>
        <taxon>Trebouxiophyceae</taxon>
        <taxon>Chlorellales</taxon>
        <taxon>Chlorellaceae</taxon>
        <taxon>Chlorella clade</taxon>
        <taxon>Chlorella</taxon>
    </lineage>
</organism>
<name>A0AAD5DV07_9CHLO</name>
<comment type="caution">
    <text evidence="7">The sequence shown here is derived from an EMBL/GenBank/DDBJ whole genome shotgun (WGS) entry which is preliminary data.</text>
</comment>
<feature type="chain" id="PRO_5041974433" description="Glycoside hydrolase family 5 domain-containing protein" evidence="5">
    <location>
        <begin position="25"/>
        <end position="471"/>
    </location>
</feature>
<evidence type="ECO:0000313" key="7">
    <source>
        <dbReference type="EMBL" id="KAI7843641.1"/>
    </source>
</evidence>
<dbReference type="EMBL" id="JADXDR010000037">
    <property type="protein sequence ID" value="KAI7843641.1"/>
    <property type="molecule type" value="Genomic_DNA"/>
</dbReference>
<reference evidence="7" key="1">
    <citation type="submission" date="2020-11" db="EMBL/GenBank/DDBJ databases">
        <title>Chlorella ohadii genome sequencing and assembly.</title>
        <authorList>
            <person name="Murik O."/>
            <person name="Treves H."/>
            <person name="Kedem I."/>
            <person name="Shotland Y."/>
            <person name="Kaplan A."/>
        </authorList>
    </citation>
    <scope>NUCLEOTIDE SEQUENCE</scope>
    <source>
        <strain evidence="7">1</strain>
    </source>
</reference>
<evidence type="ECO:0000256" key="2">
    <source>
        <dbReference type="ARBA" id="ARBA00022801"/>
    </source>
</evidence>
<sequence length="471" mass="50533">MRRTRALLLLLLMGGLAAVQPAAAAVGTLLADRVIFSGKLASSMGDSSYNGGRLPDLTGAAAGGGVAATFNPKPGAGLQFYFAAGAVDASKYAGLAFKIAADTSFTVNGGITVGVQVAPGIPKGVPLKTYLADGKVGPAWQAVFVPLADLGAGTALSRTLSVYWQGGTVQQPRMYIQGIQDTRSCVACVGQQNASEVIRRMDFAIASMGARMFRLDMETYAAGDEALQWCWPDCNMDSKYLTDLDTILTWVASKHPGVQVLLAAWNSKRGWGMTDLEWPTATTNAMWRTVVTRLGKHPHVWWGVSNEPEYNFDGAQDAQVWQAMNTAVAAIRAAEKDAGQYPHIVTVQGTRAWARPLDYYVTHPITAGDGINVAYETHPYNPQADFAALWVNPAKTLPVLIGEFGPVDGSMTSADAEKLMQTANSLGIPWTAWTLHMRCPPNLLQDLSNYGCGVGMPLRLTAWGELIKKYL</sequence>
<evidence type="ECO:0000256" key="4">
    <source>
        <dbReference type="RuleBase" id="RU361153"/>
    </source>
</evidence>
<keyword evidence="8" id="KW-1185">Reference proteome</keyword>
<evidence type="ECO:0000259" key="6">
    <source>
        <dbReference type="Pfam" id="PF00150"/>
    </source>
</evidence>
<keyword evidence="5" id="KW-0732">Signal</keyword>